<keyword evidence="2" id="KW-0812">Transmembrane</keyword>
<comment type="caution">
    <text evidence="3">The sequence shown here is derived from an EMBL/GenBank/DDBJ whole genome shotgun (WGS) entry which is preliminary data.</text>
</comment>
<evidence type="ECO:0000256" key="2">
    <source>
        <dbReference type="SAM" id="Phobius"/>
    </source>
</evidence>
<evidence type="ECO:0000256" key="1">
    <source>
        <dbReference type="SAM" id="MobiDB-lite"/>
    </source>
</evidence>
<feature type="transmembrane region" description="Helical" evidence="2">
    <location>
        <begin position="363"/>
        <end position="381"/>
    </location>
</feature>
<evidence type="ECO:0000313" key="4">
    <source>
        <dbReference type="Proteomes" id="UP001164286"/>
    </source>
</evidence>
<sequence length="399" mass="45031">MSDPESPPAPRRTGPSRFGEHLQTQTYPKPKPPSPVQNLRDDSLNDGLDDPSADGASSGRPPKTKSGKARVPAYRVEKRPARTGPIYPKKPPEEPPEKPKVPPREAGDRFTNRKSRRTTRRDRQMSTWRSIWSINGFLTPWLYGWIKRFFKSEALRWLGRQTPWMLILLELLMAALIGSGGLQLIPDTGVFEGMEWYTEKDGMRLGGWGYCDASGTCVVKPFYNVYIEEPPDIWHSTIILSGLILAVCFGGLLLLLCAIWALLIRIFSTRGSLEVLTCASCAPCILSAMEKAQENSLDKEIALEQEAKEKGKQREEERDAKDFWMIVMEWTMWAFSLWVIAAFTGLEIWSNATGANGLVGDAIMKYLLGLAFTWLVVRSLYRSYWALGIEKVEEVKPEA</sequence>
<feature type="compositionally biased region" description="Pro residues" evidence="1">
    <location>
        <begin position="1"/>
        <end position="10"/>
    </location>
</feature>
<proteinExistence type="predicted"/>
<gene>
    <name evidence="3" type="ORF">MKK02DRAFT_38786</name>
</gene>
<feature type="compositionally biased region" description="Basic and acidic residues" evidence="1">
    <location>
        <begin position="90"/>
        <end position="111"/>
    </location>
</feature>
<organism evidence="3 4">
    <name type="scientific">Dioszegia hungarica</name>
    <dbReference type="NCBI Taxonomy" id="4972"/>
    <lineage>
        <taxon>Eukaryota</taxon>
        <taxon>Fungi</taxon>
        <taxon>Dikarya</taxon>
        <taxon>Basidiomycota</taxon>
        <taxon>Agaricomycotina</taxon>
        <taxon>Tremellomycetes</taxon>
        <taxon>Tremellales</taxon>
        <taxon>Bulleribasidiaceae</taxon>
        <taxon>Dioszegia</taxon>
    </lineage>
</organism>
<name>A0AA38H566_9TREE</name>
<dbReference type="Proteomes" id="UP001164286">
    <property type="component" value="Unassembled WGS sequence"/>
</dbReference>
<keyword evidence="2" id="KW-0472">Membrane</keyword>
<accession>A0AA38H566</accession>
<feature type="transmembrane region" description="Helical" evidence="2">
    <location>
        <begin position="238"/>
        <end position="263"/>
    </location>
</feature>
<dbReference type="RefSeq" id="XP_052943892.1">
    <property type="nucleotide sequence ID" value="XM_053090282.1"/>
</dbReference>
<reference evidence="3" key="1">
    <citation type="journal article" date="2022" name="G3 (Bethesda)">
        <title>High quality genome of the basidiomycete yeast Dioszegia hungarica PDD-24b-2 isolated from cloud water.</title>
        <authorList>
            <person name="Jarrige D."/>
            <person name="Haridas S."/>
            <person name="Bleykasten-Grosshans C."/>
            <person name="Joly M."/>
            <person name="Nadalig T."/>
            <person name="Sancelme M."/>
            <person name="Vuilleumier S."/>
            <person name="Grigoriev I.V."/>
            <person name="Amato P."/>
            <person name="Bringel F."/>
        </authorList>
    </citation>
    <scope>NUCLEOTIDE SEQUENCE</scope>
    <source>
        <strain evidence="3">PDD-24b-2</strain>
    </source>
</reference>
<keyword evidence="4" id="KW-1185">Reference proteome</keyword>
<keyword evidence="2" id="KW-1133">Transmembrane helix</keyword>
<evidence type="ECO:0000313" key="3">
    <source>
        <dbReference type="EMBL" id="KAI9634115.1"/>
    </source>
</evidence>
<feature type="transmembrane region" description="Helical" evidence="2">
    <location>
        <begin position="127"/>
        <end position="146"/>
    </location>
</feature>
<protein>
    <submittedName>
        <fullName evidence="3">Uncharacterized protein</fullName>
    </submittedName>
</protein>
<dbReference type="AlphaFoldDB" id="A0AA38H566"/>
<feature type="transmembrane region" description="Helical" evidence="2">
    <location>
        <begin position="166"/>
        <end position="185"/>
    </location>
</feature>
<feature type="transmembrane region" description="Helical" evidence="2">
    <location>
        <begin position="323"/>
        <end position="343"/>
    </location>
</feature>
<dbReference type="EMBL" id="JAKWFO010000008">
    <property type="protein sequence ID" value="KAI9634115.1"/>
    <property type="molecule type" value="Genomic_DNA"/>
</dbReference>
<feature type="region of interest" description="Disordered" evidence="1">
    <location>
        <begin position="1"/>
        <end position="122"/>
    </location>
</feature>
<dbReference type="GeneID" id="77729487"/>